<dbReference type="EMBL" id="KQ982805">
    <property type="protein sequence ID" value="KYQ50537.1"/>
    <property type="molecule type" value="Genomic_DNA"/>
</dbReference>
<reference evidence="1 2" key="1">
    <citation type="submission" date="2015-09" db="EMBL/GenBank/DDBJ databases">
        <title>Trachymyrmex zeteki WGS genome.</title>
        <authorList>
            <person name="Nygaard S."/>
            <person name="Hu H."/>
            <person name="Boomsma J."/>
            <person name="Zhang G."/>
        </authorList>
    </citation>
    <scope>NUCLEOTIDE SEQUENCE [LARGE SCALE GENOMIC DNA]</scope>
    <source>
        <strain evidence="1">Tzet28-1</strain>
        <tissue evidence="1">Whole body</tissue>
    </source>
</reference>
<accession>A0A151WRW3</accession>
<organism evidence="1 2">
    <name type="scientific">Mycetomoellerius zeteki</name>
    <dbReference type="NCBI Taxonomy" id="64791"/>
    <lineage>
        <taxon>Eukaryota</taxon>
        <taxon>Metazoa</taxon>
        <taxon>Ecdysozoa</taxon>
        <taxon>Arthropoda</taxon>
        <taxon>Hexapoda</taxon>
        <taxon>Insecta</taxon>
        <taxon>Pterygota</taxon>
        <taxon>Neoptera</taxon>
        <taxon>Endopterygota</taxon>
        <taxon>Hymenoptera</taxon>
        <taxon>Apocrita</taxon>
        <taxon>Aculeata</taxon>
        <taxon>Formicoidea</taxon>
        <taxon>Formicidae</taxon>
        <taxon>Myrmicinae</taxon>
        <taxon>Mycetomoellerius</taxon>
    </lineage>
</organism>
<proteinExistence type="predicted"/>
<name>A0A151WRW3_9HYME</name>
<evidence type="ECO:0000313" key="1">
    <source>
        <dbReference type="EMBL" id="KYQ50537.1"/>
    </source>
</evidence>
<evidence type="ECO:0000313" key="2">
    <source>
        <dbReference type="Proteomes" id="UP000075809"/>
    </source>
</evidence>
<sequence length="74" mass="8157">MCHRVRANGATSATPGTMPSYDIFSLVREATGFCALATVFPTTACCLLVTAPRLNRLEGEGESPRFRKRFLHVR</sequence>
<keyword evidence="2" id="KW-1185">Reference proteome</keyword>
<dbReference type="AlphaFoldDB" id="A0A151WRW3"/>
<gene>
    <name evidence="1" type="ORF">ALC60_10437</name>
</gene>
<protein>
    <submittedName>
        <fullName evidence="1">Uncharacterized protein</fullName>
    </submittedName>
</protein>
<dbReference type="Proteomes" id="UP000075809">
    <property type="component" value="Unassembled WGS sequence"/>
</dbReference>